<keyword evidence="3" id="KW-1185">Reference proteome</keyword>
<dbReference type="Pfam" id="PF07866">
    <property type="entry name" value="DUF1653"/>
    <property type="match status" value="1"/>
</dbReference>
<dbReference type="Proteomes" id="UP000810207">
    <property type="component" value="Unassembled WGS sequence"/>
</dbReference>
<dbReference type="InterPro" id="IPR023387">
    <property type="entry name" value="DUF1653-like_dom"/>
</dbReference>
<comment type="caution">
    <text evidence="2">The sequence shown here is derived from an EMBL/GenBank/DDBJ whole genome shotgun (WGS) entry which is preliminary data.</text>
</comment>
<organism evidence="2 3">
    <name type="scientific">Paenibacillus xylanexedens</name>
    <dbReference type="NCBI Taxonomy" id="528191"/>
    <lineage>
        <taxon>Bacteria</taxon>
        <taxon>Bacillati</taxon>
        <taxon>Bacillota</taxon>
        <taxon>Bacilli</taxon>
        <taxon>Bacillales</taxon>
        <taxon>Paenibacillaceae</taxon>
        <taxon>Paenibacillus</taxon>
    </lineage>
</organism>
<accession>A0ABS4RW90</accession>
<dbReference type="EMBL" id="JAGIKV010000014">
    <property type="protein sequence ID" value="MBP2247165.1"/>
    <property type="molecule type" value="Genomic_DNA"/>
</dbReference>
<dbReference type="InterPro" id="IPR037135">
    <property type="entry name" value="DUF1653-like_dom_sf"/>
</dbReference>
<feature type="domain" description="DUF1653" evidence="1">
    <location>
        <begin position="2"/>
        <end position="60"/>
    </location>
</feature>
<name>A0ABS4RW90_PAEXY</name>
<sequence length="67" mass="7969">MMYRHFKGGIYEFLQTAEHSETHEILVIYRNEDGKIYARPYEMFFGSVYVNGIEVPRFKKIEASVCE</sequence>
<proteinExistence type="predicted"/>
<evidence type="ECO:0000313" key="3">
    <source>
        <dbReference type="Proteomes" id="UP000810207"/>
    </source>
</evidence>
<dbReference type="RefSeq" id="WP_211083588.1">
    <property type="nucleotide sequence ID" value="NZ_CBCSLC010000024.1"/>
</dbReference>
<reference evidence="2 3" key="1">
    <citation type="submission" date="2021-03" db="EMBL/GenBank/DDBJ databases">
        <title>Genomic Encyclopedia of Type Strains, Phase IV (KMG-IV): sequencing the most valuable type-strain genomes for metagenomic binning, comparative biology and taxonomic classification.</title>
        <authorList>
            <person name="Goeker M."/>
        </authorList>
    </citation>
    <scope>NUCLEOTIDE SEQUENCE [LARGE SCALE GENOMIC DNA]</scope>
    <source>
        <strain evidence="2 3">DSM 21292</strain>
    </source>
</reference>
<evidence type="ECO:0000259" key="1">
    <source>
        <dbReference type="Pfam" id="PF07866"/>
    </source>
</evidence>
<protein>
    <recommendedName>
        <fullName evidence="1">DUF1653 domain-containing protein</fullName>
    </recommendedName>
</protein>
<gene>
    <name evidence="2" type="ORF">J2Z28_003816</name>
</gene>
<evidence type="ECO:0000313" key="2">
    <source>
        <dbReference type="EMBL" id="MBP2247165.1"/>
    </source>
</evidence>
<dbReference type="Gene3D" id="2.30.30.320">
    <property type="entry name" value="DUF1653-like domain"/>
    <property type="match status" value="1"/>
</dbReference>